<dbReference type="EMBL" id="PSQE01000001">
    <property type="protein sequence ID" value="RHN79856.1"/>
    <property type="molecule type" value="Genomic_DNA"/>
</dbReference>
<evidence type="ECO:0000256" key="2">
    <source>
        <dbReference type="ARBA" id="ARBA00001946"/>
    </source>
</evidence>
<dbReference type="CDD" id="cd00143">
    <property type="entry name" value="PP2Cc"/>
    <property type="match status" value="1"/>
</dbReference>
<evidence type="ECO:0000256" key="7">
    <source>
        <dbReference type="ARBA" id="ARBA00022912"/>
    </source>
</evidence>
<comment type="cofactor">
    <cofactor evidence="1">
        <name>Mn(2+)</name>
        <dbReference type="ChEBI" id="CHEBI:29035"/>
    </cofactor>
</comment>
<evidence type="ECO:0000256" key="4">
    <source>
        <dbReference type="ARBA" id="ARBA00022723"/>
    </source>
</evidence>
<feature type="region of interest" description="Disordered" evidence="10">
    <location>
        <begin position="1"/>
        <end position="21"/>
    </location>
</feature>
<dbReference type="InterPro" id="IPR015655">
    <property type="entry name" value="PP2C"/>
</dbReference>
<dbReference type="InterPro" id="IPR001932">
    <property type="entry name" value="PPM-type_phosphatase-like_dom"/>
</dbReference>
<keyword evidence="7 9" id="KW-0904">Protein phosphatase</keyword>
<evidence type="ECO:0000256" key="10">
    <source>
        <dbReference type="SAM" id="MobiDB-lite"/>
    </source>
</evidence>
<evidence type="ECO:0000313" key="12">
    <source>
        <dbReference type="EMBL" id="RHN79856.1"/>
    </source>
</evidence>
<feature type="domain" description="PPM-type phosphatase" evidence="11">
    <location>
        <begin position="39"/>
        <end position="379"/>
    </location>
</feature>
<dbReference type="InterPro" id="IPR000222">
    <property type="entry name" value="PP2C_BS"/>
</dbReference>
<dbReference type="Gramene" id="rna3703">
    <property type="protein sequence ID" value="RHN79856.1"/>
    <property type="gene ID" value="gene3703"/>
</dbReference>
<accession>A0A396JNI2</accession>
<comment type="cofactor">
    <cofactor evidence="2">
        <name>Mg(2+)</name>
        <dbReference type="ChEBI" id="CHEBI:18420"/>
    </cofactor>
</comment>
<evidence type="ECO:0000256" key="8">
    <source>
        <dbReference type="ARBA" id="ARBA00023211"/>
    </source>
</evidence>
<dbReference type="PROSITE" id="PS01032">
    <property type="entry name" value="PPM_1"/>
    <property type="match status" value="1"/>
</dbReference>
<sequence>MVRSCWKPAVDGDDGDGSGSGSGERVDGLLWYKDLGNHIYGEFSMAVIQANSSLEDRSEFESGPLSSNHLGPQGTFIGVYDGHGGAEASQFVSDNLFCNLKRLAAENQGLSENVIKRAFSATEESFLSLVNKQWLRQPHIASAGTCCLVGIICNGLVYIANSGDSRVVLGRLERATRETSAIQLSAEHNVNLERVRDELRLRHPYDSQIVVMRHNVWRVKGLIQVSRSIGDAYLKKAEFNREPLPSKFRLAETFFKPILSCEPSISTHKLHPDDQFLIFASDGLWEQLSNQEAVNIVSNNPPNVRLHFIFMILCYCYHSRFHIIANLDPQILIKQSTLVKAALREAARKREMRLADLQKIEQGTRRHFHDDITVIVVFLNHKLIDNSSLWGSSLSIKGGGSANH</sequence>
<dbReference type="AlphaFoldDB" id="A0A396JNI2"/>
<dbReference type="PROSITE" id="PS51746">
    <property type="entry name" value="PPM_2"/>
    <property type="match status" value="1"/>
</dbReference>
<protein>
    <recommendedName>
        <fullName evidence="3">protein-serine/threonine phosphatase</fullName>
        <ecNumber evidence="3">3.1.3.16</ecNumber>
    </recommendedName>
</protein>
<dbReference type="Gene3D" id="3.60.40.10">
    <property type="entry name" value="PPM-type phosphatase domain"/>
    <property type="match status" value="1"/>
</dbReference>
<dbReference type="GO" id="GO:0004722">
    <property type="term" value="F:protein serine/threonine phosphatase activity"/>
    <property type="evidence" value="ECO:0007669"/>
    <property type="project" value="UniProtKB-EC"/>
</dbReference>
<dbReference type="Pfam" id="PF00481">
    <property type="entry name" value="PP2C"/>
    <property type="match status" value="1"/>
</dbReference>
<keyword evidence="8" id="KW-0464">Manganese</keyword>
<evidence type="ECO:0000256" key="6">
    <source>
        <dbReference type="ARBA" id="ARBA00022842"/>
    </source>
</evidence>
<dbReference type="GO" id="GO:0046872">
    <property type="term" value="F:metal ion binding"/>
    <property type="evidence" value="ECO:0007669"/>
    <property type="project" value="UniProtKB-KW"/>
</dbReference>
<dbReference type="Proteomes" id="UP000265566">
    <property type="component" value="Chromosome 1"/>
</dbReference>
<evidence type="ECO:0000256" key="1">
    <source>
        <dbReference type="ARBA" id="ARBA00001936"/>
    </source>
</evidence>
<comment type="similarity">
    <text evidence="9">Belongs to the PP2C family.</text>
</comment>
<reference evidence="12" key="1">
    <citation type="journal article" date="2018" name="Nat. Plants">
        <title>Whole-genome landscape of Medicago truncatula symbiotic genes.</title>
        <authorList>
            <person name="Pecrix Y."/>
            <person name="Gamas P."/>
            <person name="Carrere S."/>
        </authorList>
    </citation>
    <scope>NUCLEOTIDE SEQUENCE</scope>
    <source>
        <tissue evidence="12">Leaves</tissue>
    </source>
</reference>
<organism evidence="12">
    <name type="scientific">Medicago truncatula</name>
    <name type="common">Barrel medic</name>
    <name type="synonym">Medicago tribuloides</name>
    <dbReference type="NCBI Taxonomy" id="3880"/>
    <lineage>
        <taxon>Eukaryota</taxon>
        <taxon>Viridiplantae</taxon>
        <taxon>Streptophyta</taxon>
        <taxon>Embryophyta</taxon>
        <taxon>Tracheophyta</taxon>
        <taxon>Spermatophyta</taxon>
        <taxon>Magnoliopsida</taxon>
        <taxon>eudicotyledons</taxon>
        <taxon>Gunneridae</taxon>
        <taxon>Pentapetalae</taxon>
        <taxon>rosids</taxon>
        <taxon>fabids</taxon>
        <taxon>Fabales</taxon>
        <taxon>Fabaceae</taxon>
        <taxon>Papilionoideae</taxon>
        <taxon>50 kb inversion clade</taxon>
        <taxon>NPAAA clade</taxon>
        <taxon>Hologalegina</taxon>
        <taxon>IRL clade</taxon>
        <taxon>Trifolieae</taxon>
        <taxon>Medicago</taxon>
    </lineage>
</organism>
<name>A0A396JNI2_MEDTR</name>
<keyword evidence="5 9" id="KW-0378">Hydrolase</keyword>
<keyword evidence="6" id="KW-0460">Magnesium</keyword>
<evidence type="ECO:0000256" key="3">
    <source>
        <dbReference type="ARBA" id="ARBA00013081"/>
    </source>
</evidence>
<gene>
    <name evidence="12" type="ORF">MtrunA17_Chr1g0181901</name>
</gene>
<evidence type="ECO:0000256" key="5">
    <source>
        <dbReference type="ARBA" id="ARBA00022801"/>
    </source>
</evidence>
<dbReference type="SUPFAM" id="SSF81606">
    <property type="entry name" value="PP2C-like"/>
    <property type="match status" value="1"/>
</dbReference>
<proteinExistence type="inferred from homology"/>
<dbReference type="SMART" id="SM00332">
    <property type="entry name" value="PP2Cc"/>
    <property type="match status" value="1"/>
</dbReference>
<evidence type="ECO:0000256" key="9">
    <source>
        <dbReference type="RuleBase" id="RU003465"/>
    </source>
</evidence>
<comment type="caution">
    <text evidence="12">The sequence shown here is derived from an EMBL/GenBank/DDBJ whole genome shotgun (WGS) entry which is preliminary data.</text>
</comment>
<evidence type="ECO:0000259" key="11">
    <source>
        <dbReference type="PROSITE" id="PS51746"/>
    </source>
</evidence>
<dbReference type="PANTHER" id="PTHR47992">
    <property type="entry name" value="PROTEIN PHOSPHATASE"/>
    <property type="match status" value="1"/>
</dbReference>
<dbReference type="EC" id="3.1.3.16" evidence="3"/>
<keyword evidence="4" id="KW-0479">Metal-binding</keyword>
<dbReference type="InterPro" id="IPR036457">
    <property type="entry name" value="PPM-type-like_dom_sf"/>
</dbReference>